<gene>
    <name evidence="1" type="ORF">TCEB3V08_LOCUS5614</name>
</gene>
<accession>A0A7R9CQ72</accession>
<organism evidence="1">
    <name type="scientific">Timema cristinae</name>
    <name type="common">Walking stick</name>
    <dbReference type="NCBI Taxonomy" id="61476"/>
    <lineage>
        <taxon>Eukaryota</taxon>
        <taxon>Metazoa</taxon>
        <taxon>Ecdysozoa</taxon>
        <taxon>Arthropoda</taxon>
        <taxon>Hexapoda</taxon>
        <taxon>Insecta</taxon>
        <taxon>Pterygota</taxon>
        <taxon>Neoptera</taxon>
        <taxon>Polyneoptera</taxon>
        <taxon>Phasmatodea</taxon>
        <taxon>Timematodea</taxon>
        <taxon>Timematoidea</taxon>
        <taxon>Timematidae</taxon>
        <taxon>Timema</taxon>
    </lineage>
</organism>
<proteinExistence type="predicted"/>
<evidence type="ECO:0000313" key="1">
    <source>
        <dbReference type="EMBL" id="CAD7400625.1"/>
    </source>
</evidence>
<reference evidence="1" key="1">
    <citation type="submission" date="2020-11" db="EMBL/GenBank/DDBJ databases">
        <authorList>
            <person name="Tran Van P."/>
        </authorList>
    </citation>
    <scope>NUCLEOTIDE SEQUENCE</scope>
</reference>
<sequence>MAVLTDISCAKDVKVRILVCTPSKCQAPGGKAITYAPSGLGAVGRKAHLIQRPSEGHYRCTKRPWGAHDSSTKSLSPSFEIYNKSLLRHLTTLTEKGYAKRQGKKPRRLSLPKTEKNLVSTSYLILLSSGCKMAKGDLAGVEELGMMLVYKNKNRLMSPRSERRKLYPKLLGGYMELRDLNMD</sequence>
<dbReference type="AlphaFoldDB" id="A0A7R9CQ72"/>
<dbReference type="EMBL" id="OC318112">
    <property type="protein sequence ID" value="CAD7400625.1"/>
    <property type="molecule type" value="Genomic_DNA"/>
</dbReference>
<name>A0A7R9CQ72_TIMCR</name>
<protein>
    <submittedName>
        <fullName evidence="1">Uncharacterized protein</fullName>
    </submittedName>
</protein>